<organism evidence="6 7">
    <name type="scientific">Lishizhenia tianjinensis</name>
    <dbReference type="NCBI Taxonomy" id="477690"/>
    <lineage>
        <taxon>Bacteria</taxon>
        <taxon>Pseudomonadati</taxon>
        <taxon>Bacteroidota</taxon>
        <taxon>Flavobacteriia</taxon>
        <taxon>Flavobacteriales</taxon>
        <taxon>Crocinitomicaceae</taxon>
        <taxon>Lishizhenia</taxon>
    </lineage>
</organism>
<dbReference type="STRING" id="477690.SAMN05216474_2954"/>
<dbReference type="OrthoDB" id="9806643at2"/>
<dbReference type="EC" id="2.1.1.177" evidence="5"/>
<feature type="binding site" evidence="5">
    <location>
        <position position="73"/>
    </location>
    <ligand>
        <name>S-adenosyl-L-methionine</name>
        <dbReference type="ChEBI" id="CHEBI:59789"/>
    </ligand>
</feature>
<gene>
    <name evidence="5" type="primary">rlmH</name>
    <name evidence="6" type="ORF">SAMN05216474_2954</name>
</gene>
<name>A0A1I7BP15_9FLAO</name>
<dbReference type="AlphaFoldDB" id="A0A1I7BP15"/>
<feature type="binding site" evidence="5">
    <location>
        <position position="105"/>
    </location>
    <ligand>
        <name>S-adenosyl-L-methionine</name>
        <dbReference type="ChEBI" id="CHEBI:59789"/>
    </ligand>
</feature>
<accession>A0A1I7BP15</accession>
<evidence type="ECO:0000256" key="3">
    <source>
        <dbReference type="ARBA" id="ARBA00022691"/>
    </source>
</evidence>
<dbReference type="PANTHER" id="PTHR33603:SF1">
    <property type="entry name" value="RIBOSOMAL RNA LARGE SUBUNIT METHYLTRANSFERASE H"/>
    <property type="match status" value="1"/>
</dbReference>
<comment type="similarity">
    <text evidence="4 5">Belongs to the RNA methyltransferase RlmH family.</text>
</comment>
<protein>
    <recommendedName>
        <fullName evidence="5">Ribosomal RNA large subunit methyltransferase H</fullName>
        <ecNumber evidence="5">2.1.1.177</ecNumber>
    </recommendedName>
    <alternativeName>
        <fullName evidence="5">23S rRNA (pseudouridine1915-N3)-methyltransferase</fullName>
    </alternativeName>
    <alternativeName>
        <fullName evidence="5">23S rRNA m3Psi1915 methyltransferase</fullName>
    </alternativeName>
    <alternativeName>
        <fullName evidence="5">rRNA (pseudouridine-N3-)-methyltransferase RlmH</fullName>
    </alternativeName>
</protein>
<reference evidence="6 7" key="1">
    <citation type="submission" date="2016-10" db="EMBL/GenBank/DDBJ databases">
        <authorList>
            <person name="de Groot N.N."/>
        </authorList>
    </citation>
    <scope>NUCLEOTIDE SEQUENCE [LARGE SCALE GENOMIC DNA]</scope>
    <source>
        <strain evidence="6 7">CGMCC 1.7005</strain>
    </source>
</reference>
<dbReference type="InterPro" id="IPR029028">
    <property type="entry name" value="Alpha/beta_knot_MTases"/>
</dbReference>
<dbReference type="Pfam" id="PF02590">
    <property type="entry name" value="SPOUT_MTase"/>
    <property type="match status" value="1"/>
</dbReference>
<feature type="binding site" evidence="5">
    <location>
        <begin position="124"/>
        <end position="129"/>
    </location>
    <ligand>
        <name>S-adenosyl-L-methionine</name>
        <dbReference type="ChEBI" id="CHEBI:59789"/>
    </ligand>
</feature>
<dbReference type="RefSeq" id="WP_090252549.1">
    <property type="nucleotide sequence ID" value="NZ_FPAS01000006.1"/>
</dbReference>
<dbReference type="GO" id="GO:0070038">
    <property type="term" value="F:rRNA (pseudouridine-N3-)-methyltransferase activity"/>
    <property type="evidence" value="ECO:0007669"/>
    <property type="project" value="UniProtKB-UniRule"/>
</dbReference>
<comment type="function">
    <text evidence="5">Specifically methylates the pseudouridine at position 1915 (m3Psi1915) in 23S rRNA.</text>
</comment>
<dbReference type="Gene3D" id="3.40.1280.10">
    <property type="match status" value="1"/>
</dbReference>
<dbReference type="InterPro" id="IPR029026">
    <property type="entry name" value="tRNA_m1G_MTases_N"/>
</dbReference>
<dbReference type="InterPro" id="IPR003742">
    <property type="entry name" value="RlmH-like"/>
</dbReference>
<keyword evidence="2 5" id="KW-0808">Transferase</keyword>
<proteinExistence type="inferred from homology"/>
<keyword evidence="3 5" id="KW-0949">S-adenosyl-L-methionine</keyword>
<evidence type="ECO:0000313" key="7">
    <source>
        <dbReference type="Proteomes" id="UP000236454"/>
    </source>
</evidence>
<comment type="subcellular location">
    <subcellularLocation>
        <location evidence="5">Cytoplasm</location>
    </subcellularLocation>
</comment>
<dbReference type="EMBL" id="FPAS01000006">
    <property type="protein sequence ID" value="SFT88905.1"/>
    <property type="molecule type" value="Genomic_DNA"/>
</dbReference>
<dbReference type="PANTHER" id="PTHR33603">
    <property type="entry name" value="METHYLTRANSFERASE"/>
    <property type="match status" value="1"/>
</dbReference>
<dbReference type="NCBIfam" id="NF000990">
    <property type="entry name" value="PRK00103.2-4"/>
    <property type="match status" value="1"/>
</dbReference>
<dbReference type="GO" id="GO:0005737">
    <property type="term" value="C:cytoplasm"/>
    <property type="evidence" value="ECO:0007669"/>
    <property type="project" value="UniProtKB-SubCell"/>
</dbReference>
<evidence type="ECO:0000256" key="5">
    <source>
        <dbReference type="HAMAP-Rule" id="MF_00658"/>
    </source>
</evidence>
<keyword evidence="5" id="KW-0963">Cytoplasm</keyword>
<dbReference type="SUPFAM" id="SSF75217">
    <property type="entry name" value="alpha/beta knot"/>
    <property type="match status" value="1"/>
</dbReference>
<comment type="catalytic activity">
    <reaction evidence="5">
        <text>pseudouridine(1915) in 23S rRNA + S-adenosyl-L-methionine = N(3)-methylpseudouridine(1915) in 23S rRNA + S-adenosyl-L-homocysteine + H(+)</text>
        <dbReference type="Rhea" id="RHEA:42752"/>
        <dbReference type="Rhea" id="RHEA-COMP:10221"/>
        <dbReference type="Rhea" id="RHEA-COMP:10222"/>
        <dbReference type="ChEBI" id="CHEBI:15378"/>
        <dbReference type="ChEBI" id="CHEBI:57856"/>
        <dbReference type="ChEBI" id="CHEBI:59789"/>
        <dbReference type="ChEBI" id="CHEBI:65314"/>
        <dbReference type="ChEBI" id="CHEBI:74486"/>
        <dbReference type="EC" id="2.1.1.177"/>
    </reaction>
</comment>
<dbReference type="Proteomes" id="UP000236454">
    <property type="component" value="Unassembled WGS sequence"/>
</dbReference>
<evidence type="ECO:0000256" key="1">
    <source>
        <dbReference type="ARBA" id="ARBA00022603"/>
    </source>
</evidence>
<dbReference type="PIRSF" id="PIRSF004505">
    <property type="entry name" value="MT_bac"/>
    <property type="match status" value="1"/>
</dbReference>
<dbReference type="HAMAP" id="MF_00658">
    <property type="entry name" value="23SrRNA_methyltr_H"/>
    <property type="match status" value="1"/>
</dbReference>
<comment type="subunit">
    <text evidence="5">Homodimer.</text>
</comment>
<evidence type="ECO:0000256" key="2">
    <source>
        <dbReference type="ARBA" id="ARBA00022679"/>
    </source>
</evidence>
<sequence length="157" mass="18054">MKIKLICVGKTSKSFLVEGENEYLKRLKHYLPVERIELPDVKNAKKLTEEQIKQAEGEMILSKINAGETIFLLDEGGKTFSSEQFADFLQQKFNQGGHGLVFVIGGPYGFSPEMYAKANAKISLSKMTFSHQMVRMFFLEQVYRAMTILRNEPYHHR</sequence>
<dbReference type="CDD" id="cd18081">
    <property type="entry name" value="RlmH-like"/>
    <property type="match status" value="1"/>
</dbReference>
<keyword evidence="7" id="KW-1185">Reference proteome</keyword>
<evidence type="ECO:0000256" key="4">
    <source>
        <dbReference type="ARBA" id="ARBA00038303"/>
    </source>
</evidence>
<keyword evidence="1 5" id="KW-0489">Methyltransferase</keyword>
<keyword evidence="5" id="KW-0698">rRNA processing</keyword>
<evidence type="ECO:0000313" key="6">
    <source>
        <dbReference type="EMBL" id="SFT88905.1"/>
    </source>
</evidence>